<dbReference type="AlphaFoldDB" id="A0A158Q8P6"/>
<evidence type="ECO:0000256" key="6">
    <source>
        <dbReference type="ARBA" id="ARBA00022679"/>
    </source>
</evidence>
<evidence type="ECO:0000313" key="11">
    <source>
        <dbReference type="WBParaSite" id="EEL_0000833901-mRNA-1"/>
    </source>
</evidence>
<reference evidence="11" key="1">
    <citation type="submission" date="2016-04" db="UniProtKB">
        <authorList>
            <consortium name="WormBaseParasite"/>
        </authorList>
    </citation>
    <scope>IDENTIFICATION</scope>
</reference>
<dbReference type="GO" id="GO:0000209">
    <property type="term" value="P:protein polyubiquitination"/>
    <property type="evidence" value="ECO:0007669"/>
    <property type="project" value="TreeGrafter"/>
</dbReference>
<dbReference type="GO" id="GO:0006511">
    <property type="term" value="P:ubiquitin-dependent protein catabolic process"/>
    <property type="evidence" value="ECO:0007669"/>
    <property type="project" value="InterPro"/>
</dbReference>
<dbReference type="Pfam" id="PF04564">
    <property type="entry name" value="U-box"/>
    <property type="match status" value="1"/>
</dbReference>
<dbReference type="InterPro" id="IPR013083">
    <property type="entry name" value="Znf_RING/FYVE/PHD"/>
</dbReference>
<keyword evidence="7" id="KW-0833">Ubl conjugation pathway</keyword>
<dbReference type="Pfam" id="PF10408">
    <property type="entry name" value="Ufd2P_core"/>
    <property type="match status" value="1"/>
</dbReference>
<dbReference type="SUPFAM" id="SSF57850">
    <property type="entry name" value="RING/U-box"/>
    <property type="match status" value="1"/>
</dbReference>
<dbReference type="Gene3D" id="3.30.40.10">
    <property type="entry name" value="Zinc/RING finger domain, C3HC4 (zinc finger)"/>
    <property type="match status" value="1"/>
</dbReference>
<evidence type="ECO:0000256" key="2">
    <source>
        <dbReference type="ARBA" id="ARBA00004496"/>
    </source>
</evidence>
<dbReference type="GO" id="GO:0036503">
    <property type="term" value="P:ERAD pathway"/>
    <property type="evidence" value="ECO:0007669"/>
    <property type="project" value="InterPro"/>
</dbReference>
<keyword evidence="6" id="KW-0808">Transferase</keyword>
<keyword evidence="8" id="KW-0539">Nucleus</keyword>
<evidence type="ECO:0000256" key="8">
    <source>
        <dbReference type="ARBA" id="ARBA00023242"/>
    </source>
</evidence>
<dbReference type="Proteomes" id="UP000050640">
    <property type="component" value="Unplaced"/>
</dbReference>
<organism evidence="10 11">
    <name type="scientific">Elaeophora elaphi</name>
    <dbReference type="NCBI Taxonomy" id="1147741"/>
    <lineage>
        <taxon>Eukaryota</taxon>
        <taxon>Metazoa</taxon>
        <taxon>Ecdysozoa</taxon>
        <taxon>Nematoda</taxon>
        <taxon>Chromadorea</taxon>
        <taxon>Rhabditida</taxon>
        <taxon>Spirurina</taxon>
        <taxon>Spiruromorpha</taxon>
        <taxon>Filarioidea</taxon>
        <taxon>Onchocercidae</taxon>
        <taxon>Elaeophora</taxon>
    </lineage>
</organism>
<sequence length="1024" mass="118069">MPTDEAPHRSPATELEELDAKKLRQDCMNVMPNENSNEDGEAYKLDRLRNLVNRIFSSENRICLKSLLESTDLSTFNSNGIFYYFEYDKMGLVTLMSASEVDLSVVIDDIFMRALCNIQTSNIQVINTDRMLGKQLGEPLFDLPLTLPEMALHYLITTNEKLATEGQNQFLMDYEQSIIPVIQKRLFAQTSFLLRGFYGEKFTAEDMIAVFVRMFYQQQVPETFAYNLINYCTDEDAADHGALAEIFNPILDSAQRSMSCQQMSNKCNREVAVYPYSLLKFLVGVKTSSNKRPIADLLVSRTDFISEVHTVLEGHDFARLCYLGPFFEYSTAPADNGSLSVYVPFFDCSQLPEEDQKPMLYNVYQNDLTLVRRHLHQILHQLLANTSSRNRTLDFITRVLSVNIKRRQMNPDHSKLSSDGFMLNFFDVMLSLAEKVTFDKVNIYYLFHPRCRINFSDETRLKLDLEQAKAFAEVIDTNFEIKFPTECFFLTVQAQHLSLSAAIGQLKYLKRNLHEIELGLSELKVQLRRLLALQIREKAIIEAKLERANIFRTKLIRSVMCLEAALYDPVFLHRALEFCSRQLTFIINIINPNFINDGLLPPVAPDLFGVMPEFFLENSLDFIIFLLKNNPVILLESRLELPQQLLVFICSTHYFNNKFLAAKIVEVLFMVCPAILPTAYQFHLSVINSPLAVDRLFPSLVKFYADVESTGASTEFYDKFNIRRSIQVIFRSLWESTIYRSNITSYARECSPDFIRFVNMVINDATYLLDESLLALKKIHDIETLKESSEWSNLGDEERQMKEDALLEAKRGVRNWLILGRDTLDLFTYLTADAPEPFYEPLLGERLASMLDYNVSQLCGPKCTELKVRDAVRRFMWEPRVLLQQIVNVYLNLSSEKFAECIANDERSYSPDVFSMVLSRLTANKIVPINEIELLKNLADMTQRIWKQKAQNEEDFGDDVPDDFRDPVMNTLMSDPVILPSGHTMDRKHIMRHLLSSQTDPFTRQPLNETQLISGNFILFIFAA</sequence>
<feature type="domain" description="U-box" evidence="9">
    <location>
        <begin position="959"/>
        <end position="1024"/>
    </location>
</feature>
<accession>A0A158Q8P6</accession>
<dbReference type="PANTHER" id="PTHR13931">
    <property type="entry name" value="UBIQUITINATION FACTOR E4"/>
    <property type="match status" value="1"/>
</dbReference>
<dbReference type="InterPro" id="IPR045132">
    <property type="entry name" value="UBE4"/>
</dbReference>
<dbReference type="GO" id="GO:0005737">
    <property type="term" value="C:cytoplasm"/>
    <property type="evidence" value="ECO:0007669"/>
    <property type="project" value="UniProtKB-SubCell"/>
</dbReference>
<dbReference type="PANTHER" id="PTHR13931:SF2">
    <property type="entry name" value="UBIQUITIN CONJUGATION FACTOR E4 B"/>
    <property type="match status" value="1"/>
</dbReference>
<dbReference type="UniPathway" id="UPA00143"/>
<dbReference type="InterPro" id="IPR019474">
    <property type="entry name" value="Ub_conjug_fac_E4_core"/>
</dbReference>
<comment type="pathway">
    <text evidence="3">Protein modification; protein ubiquitination.</text>
</comment>
<evidence type="ECO:0000313" key="10">
    <source>
        <dbReference type="Proteomes" id="UP000050640"/>
    </source>
</evidence>
<proteinExistence type="inferred from homology"/>
<name>A0A158Q8P6_9BILA</name>
<dbReference type="InterPro" id="IPR003613">
    <property type="entry name" value="Ubox_domain"/>
</dbReference>
<evidence type="ECO:0000256" key="5">
    <source>
        <dbReference type="ARBA" id="ARBA00022490"/>
    </source>
</evidence>
<protein>
    <submittedName>
        <fullName evidence="11">U-box domain-containing protein</fullName>
    </submittedName>
</protein>
<comment type="similarity">
    <text evidence="4">Belongs to the ubiquitin conjugation factor E4 family.</text>
</comment>
<evidence type="ECO:0000256" key="1">
    <source>
        <dbReference type="ARBA" id="ARBA00004123"/>
    </source>
</evidence>
<dbReference type="GO" id="GO:0034450">
    <property type="term" value="F:ubiquitin-ubiquitin ligase activity"/>
    <property type="evidence" value="ECO:0007669"/>
    <property type="project" value="InterPro"/>
</dbReference>
<evidence type="ECO:0000256" key="7">
    <source>
        <dbReference type="ARBA" id="ARBA00022786"/>
    </source>
</evidence>
<dbReference type="STRING" id="1147741.A0A158Q8P6"/>
<dbReference type="PROSITE" id="PS51698">
    <property type="entry name" value="U_BOX"/>
    <property type="match status" value="1"/>
</dbReference>
<evidence type="ECO:0000256" key="3">
    <source>
        <dbReference type="ARBA" id="ARBA00004906"/>
    </source>
</evidence>
<dbReference type="GO" id="GO:0005634">
    <property type="term" value="C:nucleus"/>
    <property type="evidence" value="ECO:0007669"/>
    <property type="project" value="UniProtKB-SubCell"/>
</dbReference>
<keyword evidence="10" id="KW-1185">Reference proteome</keyword>
<evidence type="ECO:0000256" key="4">
    <source>
        <dbReference type="ARBA" id="ARBA00007434"/>
    </source>
</evidence>
<dbReference type="WBParaSite" id="EEL_0000833901-mRNA-1">
    <property type="protein sequence ID" value="EEL_0000833901-mRNA-1"/>
    <property type="gene ID" value="EEL_0000833901"/>
</dbReference>
<keyword evidence="5" id="KW-0963">Cytoplasm</keyword>
<dbReference type="GO" id="GO:0000151">
    <property type="term" value="C:ubiquitin ligase complex"/>
    <property type="evidence" value="ECO:0007669"/>
    <property type="project" value="InterPro"/>
</dbReference>
<dbReference type="SMART" id="SM00504">
    <property type="entry name" value="Ubox"/>
    <property type="match status" value="1"/>
</dbReference>
<evidence type="ECO:0000259" key="9">
    <source>
        <dbReference type="PROSITE" id="PS51698"/>
    </source>
</evidence>
<comment type="subcellular location">
    <subcellularLocation>
        <location evidence="2">Cytoplasm</location>
    </subcellularLocation>
    <subcellularLocation>
        <location evidence="1">Nucleus</location>
    </subcellularLocation>
</comment>